<dbReference type="AlphaFoldDB" id="A0A7J6N8S2"/>
<dbReference type="OrthoDB" id="10044727at2759"/>
<dbReference type="PANTHER" id="PTHR35871:SF1">
    <property type="entry name" value="CXC1-LIKE CYSTEINE CLUSTER ASSOCIATED WITH KDZ TRANSPOSASES DOMAIN-CONTAINING PROTEIN"/>
    <property type="match status" value="1"/>
</dbReference>
<feature type="compositionally biased region" description="Low complexity" evidence="1">
    <location>
        <begin position="16"/>
        <end position="28"/>
    </location>
</feature>
<sequence length="675" mass="76687">MALPKQLPSPEEIGPSQSSTTSAAQTASNAEDDLTTHHKRAIGSTKLRKRKSLRLKTQAEVSGASGETAESKRQHVHGYNTRNQPLTKAQKRAADRKDKPKPSVKRQKSVNLPPKGSRPQSKGVRELRQKKRQERDDGVSSLWEALQATNPLDDMSLHLKKRLAVYVSLTQFYGYWGWQSREVVEEFVADLFDLKPSSVHRWCHDFETAHYLEEDRRGKHSKVRSPLFDAEYQGFRERFRHYVKAHSIGKDGTPNLTADALAEWVNSDLELGEGDKYSNRTILRWLHALGFSVHSVKNTLYVDGHEREDVVADRERLYKELEEVRPSLQTVDDCTLEEAENSAATHILISQDEKIHHSGDIQRRYWSDGTFTKLRQKSLGRTVMTSDFLSEIFGFIRYSNDDPVVPGERTGSVLDVSVDGYYNNERCLVDFAECSEAVKTLTDGKLGCVFLTDRSPIHCKYPEDGLNAKAMNVKPGGKQPRMRPGWYERDGQRVVQDMVFPADHPRYAGLPKGLRQVVIERFGEAAVVGKKQDELVNLLSNCDDFASQKTLLQEEANARGDRVIYGVKFHPELAPIEAAYRSIAKAIRIGNSSKSSAGFVERVESCQEPADLTLLLIRKHFRSSREYLKCYVDGMSMEEIRRLRKERRKHRGPAPMLPASTDHSNVGKFNRRRVV</sequence>
<feature type="region of interest" description="Disordered" evidence="1">
    <location>
        <begin position="646"/>
        <end position="675"/>
    </location>
</feature>
<gene>
    <name evidence="2" type="ORF">FOZ60_013757</name>
</gene>
<dbReference type="EMBL" id="JABANP010000625">
    <property type="protein sequence ID" value="KAF4680289.1"/>
    <property type="molecule type" value="Genomic_DNA"/>
</dbReference>
<organism evidence="2 3">
    <name type="scientific">Perkinsus olseni</name>
    <name type="common">Perkinsus atlanticus</name>
    <dbReference type="NCBI Taxonomy" id="32597"/>
    <lineage>
        <taxon>Eukaryota</taxon>
        <taxon>Sar</taxon>
        <taxon>Alveolata</taxon>
        <taxon>Perkinsozoa</taxon>
        <taxon>Perkinsea</taxon>
        <taxon>Perkinsida</taxon>
        <taxon>Perkinsidae</taxon>
        <taxon>Perkinsus</taxon>
    </lineage>
</organism>
<feature type="compositionally biased region" description="Basic and acidic residues" evidence="1">
    <location>
        <begin position="123"/>
        <end position="138"/>
    </location>
</feature>
<dbReference type="Proteomes" id="UP000541610">
    <property type="component" value="Unassembled WGS sequence"/>
</dbReference>
<protein>
    <submittedName>
        <fullName evidence="2">Uncharacterized protein</fullName>
    </submittedName>
</protein>
<comment type="caution">
    <text evidence="2">The sequence shown here is derived from an EMBL/GenBank/DDBJ whole genome shotgun (WGS) entry which is preliminary data.</text>
</comment>
<evidence type="ECO:0000313" key="2">
    <source>
        <dbReference type="EMBL" id="KAF4680289.1"/>
    </source>
</evidence>
<evidence type="ECO:0000256" key="1">
    <source>
        <dbReference type="SAM" id="MobiDB-lite"/>
    </source>
</evidence>
<evidence type="ECO:0000313" key="3">
    <source>
        <dbReference type="Proteomes" id="UP000541610"/>
    </source>
</evidence>
<name>A0A7J6N8S2_PEROL</name>
<feature type="compositionally biased region" description="Basic and acidic residues" evidence="1">
    <location>
        <begin position="92"/>
        <end position="101"/>
    </location>
</feature>
<feature type="compositionally biased region" description="Basic residues" evidence="1">
    <location>
        <begin position="37"/>
        <end position="54"/>
    </location>
</feature>
<accession>A0A7J6N8S2</accession>
<proteinExistence type="predicted"/>
<reference evidence="2 3" key="1">
    <citation type="submission" date="2020-04" db="EMBL/GenBank/DDBJ databases">
        <title>Perkinsus olseni comparative genomics.</title>
        <authorList>
            <person name="Bogema D.R."/>
        </authorList>
    </citation>
    <scope>NUCLEOTIDE SEQUENCE [LARGE SCALE GENOMIC DNA]</scope>
    <source>
        <strain evidence="2">00978-12</strain>
    </source>
</reference>
<dbReference type="PANTHER" id="PTHR35871">
    <property type="entry name" value="EXPRESSED PROTEIN"/>
    <property type="match status" value="1"/>
</dbReference>
<feature type="region of interest" description="Disordered" evidence="1">
    <location>
        <begin position="1"/>
        <end position="140"/>
    </location>
</feature>